<dbReference type="PANTHER" id="PTHR43156:SF2">
    <property type="entry name" value="STAGE II SPORULATION PROTEIN E"/>
    <property type="match status" value="1"/>
</dbReference>
<feature type="domain" description="PPM-type phosphatase" evidence="2">
    <location>
        <begin position="178"/>
        <end position="380"/>
    </location>
</feature>
<reference evidence="3 4" key="1">
    <citation type="submission" date="2018-11" db="EMBL/GenBank/DDBJ databases">
        <title>Sequencing the genomes of 1000 actinobacteria strains.</title>
        <authorList>
            <person name="Klenk H.-P."/>
        </authorList>
    </citation>
    <scope>NUCLEOTIDE SEQUENCE [LARGE SCALE GENOMIC DNA]</scope>
    <source>
        <strain evidence="3 4">DSM 11294</strain>
    </source>
</reference>
<comment type="caution">
    <text evidence="3">The sequence shown here is derived from an EMBL/GenBank/DDBJ whole genome shotgun (WGS) entry which is preliminary data.</text>
</comment>
<gene>
    <name evidence="3" type="ORF">EDD31_1795</name>
</gene>
<dbReference type="Pfam" id="PF07228">
    <property type="entry name" value="SpoIIE"/>
    <property type="match status" value="1"/>
</dbReference>
<dbReference type="InterPro" id="IPR036457">
    <property type="entry name" value="PPM-type-like_dom_sf"/>
</dbReference>
<name>A0A3N2BDV5_9MICO</name>
<dbReference type="SUPFAM" id="SSF81606">
    <property type="entry name" value="PP2C-like"/>
    <property type="match status" value="1"/>
</dbReference>
<organism evidence="3 4">
    <name type="scientific">Bogoriella caseilytica</name>
    <dbReference type="NCBI Taxonomy" id="56055"/>
    <lineage>
        <taxon>Bacteria</taxon>
        <taxon>Bacillati</taxon>
        <taxon>Actinomycetota</taxon>
        <taxon>Actinomycetes</taxon>
        <taxon>Micrococcales</taxon>
        <taxon>Bogoriellaceae</taxon>
        <taxon>Bogoriella</taxon>
    </lineage>
</organism>
<dbReference type="RefSeq" id="WP_245991324.1">
    <property type="nucleotide sequence ID" value="NZ_RKHK01000001.1"/>
</dbReference>
<dbReference type="SMART" id="SM00331">
    <property type="entry name" value="PP2C_SIG"/>
    <property type="match status" value="1"/>
</dbReference>
<dbReference type="SMART" id="SM00065">
    <property type="entry name" value="GAF"/>
    <property type="match status" value="1"/>
</dbReference>
<sequence length="382" mass="41406">MYDQARSQKAVEALGVLDTPPDERIDQITRLAQEAFRVPMVSVTLLDRDRQWRKSEIGLGGQEAPREGAFCDATVRLGTTMVIEDAAQDPIFADNPFVTGDPHLRFYAGHPLEAPCGERIGTLCILDTQVRSMAEPQRQLLRDLATWVETELARKQELDHAVLIQRALSPRRLPDLPGYSFAADSRPVSEIGGDFYDATMIDGGLRLTVADVMGKGVGPGIVAAGVRASLRTAPGRSLAESVAEVDRQLGESFGDINLFVTGFHADLDLERGTLDFVDAGHNLGFIIRADGSAEHLTSFGMPLGMGLDTGHEVARAELRRGDTLVCCSDGVLDLIESEALLSHLDELSGRTSPAGLVKDLLQLATDRRATDDVTVLALRRNP</sequence>
<dbReference type="EMBL" id="RKHK01000001">
    <property type="protein sequence ID" value="ROR73415.1"/>
    <property type="molecule type" value="Genomic_DNA"/>
</dbReference>
<dbReference type="Gene3D" id="3.30.450.40">
    <property type="match status" value="1"/>
</dbReference>
<dbReference type="InterPro" id="IPR029016">
    <property type="entry name" value="GAF-like_dom_sf"/>
</dbReference>
<dbReference type="InterPro" id="IPR001932">
    <property type="entry name" value="PPM-type_phosphatase-like_dom"/>
</dbReference>
<dbReference type="Gene3D" id="3.60.40.10">
    <property type="entry name" value="PPM-type phosphatase domain"/>
    <property type="match status" value="1"/>
</dbReference>
<dbReference type="Proteomes" id="UP000280668">
    <property type="component" value="Unassembled WGS sequence"/>
</dbReference>
<keyword evidence="4" id="KW-1185">Reference proteome</keyword>
<evidence type="ECO:0000256" key="1">
    <source>
        <dbReference type="ARBA" id="ARBA00022801"/>
    </source>
</evidence>
<dbReference type="Pfam" id="PF01590">
    <property type="entry name" value="GAF"/>
    <property type="match status" value="1"/>
</dbReference>
<dbReference type="AlphaFoldDB" id="A0A3N2BDV5"/>
<dbReference type="SUPFAM" id="SSF55781">
    <property type="entry name" value="GAF domain-like"/>
    <property type="match status" value="1"/>
</dbReference>
<dbReference type="PROSITE" id="PS51746">
    <property type="entry name" value="PPM_2"/>
    <property type="match status" value="1"/>
</dbReference>
<evidence type="ECO:0000313" key="3">
    <source>
        <dbReference type="EMBL" id="ROR73415.1"/>
    </source>
</evidence>
<dbReference type="GO" id="GO:0016791">
    <property type="term" value="F:phosphatase activity"/>
    <property type="evidence" value="ECO:0007669"/>
    <property type="project" value="TreeGrafter"/>
</dbReference>
<keyword evidence="1" id="KW-0378">Hydrolase</keyword>
<dbReference type="InterPro" id="IPR003018">
    <property type="entry name" value="GAF"/>
</dbReference>
<dbReference type="PANTHER" id="PTHR43156">
    <property type="entry name" value="STAGE II SPORULATION PROTEIN E-RELATED"/>
    <property type="match status" value="1"/>
</dbReference>
<protein>
    <submittedName>
        <fullName evidence="3">Serine phosphatase</fullName>
    </submittedName>
</protein>
<evidence type="ECO:0000313" key="4">
    <source>
        <dbReference type="Proteomes" id="UP000280668"/>
    </source>
</evidence>
<dbReference type="InterPro" id="IPR052016">
    <property type="entry name" value="Bact_Sigma-Reg"/>
</dbReference>
<evidence type="ECO:0000259" key="2">
    <source>
        <dbReference type="PROSITE" id="PS51746"/>
    </source>
</evidence>
<proteinExistence type="predicted"/>
<accession>A0A3N2BDV5</accession>